<sequence>MNLLVTRHAIEQKRKGRETVSRSRTRTRLFQQERQWQPRTTIPKLAHLALIGWDVQDHRRLALLYLSYVSRQTPILSKVDSAGNATEDMCNEEMPAY</sequence>
<dbReference type="Proteomes" id="UP000019146">
    <property type="component" value="Chromosome 2"/>
</dbReference>
<reference evidence="1 2" key="1">
    <citation type="journal article" date="2014" name="Genome Announc.">
        <title>Draft Genome Sequence of the Haloacid-Degrading Burkholderia caribensis Strain MBA4.</title>
        <authorList>
            <person name="Pan Y."/>
            <person name="Kong K.F."/>
            <person name="Tsang J.S."/>
        </authorList>
    </citation>
    <scope>NUCLEOTIDE SEQUENCE [LARGE SCALE GENOMIC DNA]</scope>
    <source>
        <strain evidence="1 2">MBA4</strain>
    </source>
</reference>
<dbReference type="KEGG" id="bcai:K788_00003590"/>
<evidence type="ECO:0000313" key="2">
    <source>
        <dbReference type="Proteomes" id="UP000019146"/>
    </source>
</evidence>
<protein>
    <submittedName>
        <fullName evidence="1">Uncharacterized protein</fullName>
    </submittedName>
</protein>
<name>A0A0N7JV54_9BURK</name>
<gene>
    <name evidence="1" type="ORF">K788_00003590</name>
</gene>
<organism evidence="1 2">
    <name type="scientific">Paraburkholderia caribensis MBA4</name>
    <dbReference type="NCBI Taxonomy" id="1323664"/>
    <lineage>
        <taxon>Bacteria</taxon>
        <taxon>Pseudomonadati</taxon>
        <taxon>Pseudomonadota</taxon>
        <taxon>Betaproteobacteria</taxon>
        <taxon>Burkholderiales</taxon>
        <taxon>Burkholderiaceae</taxon>
        <taxon>Paraburkholderia</taxon>
    </lineage>
</organism>
<dbReference type="AlphaFoldDB" id="A0A0N7JV54"/>
<dbReference type="EMBL" id="CP012747">
    <property type="protein sequence ID" value="ALL68261.1"/>
    <property type="molecule type" value="Genomic_DNA"/>
</dbReference>
<evidence type="ECO:0000313" key="1">
    <source>
        <dbReference type="EMBL" id="ALL68261.1"/>
    </source>
</evidence>
<accession>A0A0N7JV54</accession>
<proteinExistence type="predicted"/>